<dbReference type="Gramene" id="C.cajan_06489.t">
    <property type="protein sequence ID" value="C.cajan_06489.t"/>
    <property type="gene ID" value="C.cajan_06489"/>
</dbReference>
<dbReference type="OMA" id="FITHNNA"/>
<keyword evidence="2" id="KW-1185">Reference proteome</keyword>
<dbReference type="AlphaFoldDB" id="A0A151U3V8"/>
<organism evidence="1 2">
    <name type="scientific">Cajanus cajan</name>
    <name type="common">Pigeon pea</name>
    <name type="synonym">Cajanus indicus</name>
    <dbReference type="NCBI Taxonomy" id="3821"/>
    <lineage>
        <taxon>Eukaryota</taxon>
        <taxon>Viridiplantae</taxon>
        <taxon>Streptophyta</taxon>
        <taxon>Embryophyta</taxon>
        <taxon>Tracheophyta</taxon>
        <taxon>Spermatophyta</taxon>
        <taxon>Magnoliopsida</taxon>
        <taxon>eudicotyledons</taxon>
        <taxon>Gunneridae</taxon>
        <taxon>Pentapetalae</taxon>
        <taxon>rosids</taxon>
        <taxon>fabids</taxon>
        <taxon>Fabales</taxon>
        <taxon>Fabaceae</taxon>
        <taxon>Papilionoideae</taxon>
        <taxon>50 kb inversion clade</taxon>
        <taxon>NPAAA clade</taxon>
        <taxon>indigoferoid/millettioid clade</taxon>
        <taxon>Phaseoleae</taxon>
        <taxon>Cajanus</taxon>
    </lineage>
</organism>
<sequence length="191" mass="21785">MDLLAEFHTNLNVLKALLSYFVALVPKVPCLQGMNDFRPISLLGCLYKIIYKVLVNRLHGILPSLISENQSTFIPSKHMLDSFLVIAEAIDFLHCKVGQLLFKYLGLLLGANPRKLSTWKPLLDGLHKCFSSWKHRYLSFGGRVTLINSILNAMPIHCLSFFKALNLVIKEIVTIQRDFLWRDVKDSSRIS</sequence>
<dbReference type="EMBL" id="CM003604">
    <property type="protein sequence ID" value="KYP74009.1"/>
    <property type="molecule type" value="Genomic_DNA"/>
</dbReference>
<reference evidence="1 2" key="1">
    <citation type="journal article" date="2012" name="Nat. Biotechnol.">
        <title>Draft genome sequence of pigeonpea (Cajanus cajan), an orphan legume crop of resource-poor farmers.</title>
        <authorList>
            <person name="Varshney R.K."/>
            <person name="Chen W."/>
            <person name="Li Y."/>
            <person name="Bharti A.K."/>
            <person name="Saxena R.K."/>
            <person name="Schlueter J.A."/>
            <person name="Donoghue M.T."/>
            <person name="Azam S."/>
            <person name="Fan G."/>
            <person name="Whaley A.M."/>
            <person name="Farmer A.D."/>
            <person name="Sheridan J."/>
            <person name="Iwata A."/>
            <person name="Tuteja R."/>
            <person name="Penmetsa R.V."/>
            <person name="Wu W."/>
            <person name="Upadhyaya H.D."/>
            <person name="Yang S.P."/>
            <person name="Shah T."/>
            <person name="Saxena K.B."/>
            <person name="Michael T."/>
            <person name="McCombie W.R."/>
            <person name="Yang B."/>
            <person name="Zhang G."/>
            <person name="Yang H."/>
            <person name="Wang J."/>
            <person name="Spillane C."/>
            <person name="Cook D.R."/>
            <person name="May G.D."/>
            <person name="Xu X."/>
            <person name="Jackson S.A."/>
        </authorList>
    </citation>
    <scope>NUCLEOTIDE SEQUENCE [LARGE SCALE GENOMIC DNA]</scope>
    <source>
        <strain evidence="2">cv. Asha</strain>
    </source>
</reference>
<evidence type="ECO:0000313" key="2">
    <source>
        <dbReference type="Proteomes" id="UP000075243"/>
    </source>
</evidence>
<proteinExistence type="predicted"/>
<protein>
    <submittedName>
        <fullName evidence="1">Uncharacterized protein</fullName>
    </submittedName>
</protein>
<accession>A0A151U3V8</accession>
<dbReference type="Proteomes" id="UP000075243">
    <property type="component" value="Chromosome 2"/>
</dbReference>
<dbReference type="PANTHER" id="PTHR33116:SF78">
    <property type="entry name" value="OS12G0587133 PROTEIN"/>
    <property type="match status" value="1"/>
</dbReference>
<name>A0A151U3V8_CAJCA</name>
<gene>
    <name evidence="1" type="ORF">KK1_006677</name>
</gene>
<evidence type="ECO:0000313" key="1">
    <source>
        <dbReference type="EMBL" id="KYP74009.1"/>
    </source>
</evidence>
<dbReference type="PANTHER" id="PTHR33116">
    <property type="entry name" value="REVERSE TRANSCRIPTASE ZINC-BINDING DOMAIN-CONTAINING PROTEIN-RELATED-RELATED"/>
    <property type="match status" value="1"/>
</dbReference>